<feature type="domain" description="Zn(2)-C6 fungal-type" evidence="6">
    <location>
        <begin position="10"/>
        <end position="39"/>
    </location>
</feature>
<dbReference type="PROSITE" id="PS50048">
    <property type="entry name" value="ZN2_CY6_FUNGAL_2"/>
    <property type="match status" value="1"/>
</dbReference>
<dbReference type="GO" id="GO:0006351">
    <property type="term" value="P:DNA-templated transcription"/>
    <property type="evidence" value="ECO:0007669"/>
    <property type="project" value="InterPro"/>
</dbReference>
<evidence type="ECO:0000256" key="3">
    <source>
        <dbReference type="ARBA" id="ARBA00023125"/>
    </source>
</evidence>
<dbReference type="InterPro" id="IPR036864">
    <property type="entry name" value="Zn2-C6_fun-type_DNA-bd_sf"/>
</dbReference>
<reference evidence="7" key="1">
    <citation type="submission" date="2023-01" db="EMBL/GenBank/DDBJ databases">
        <title>Exophiala dermititidis isolated from Cystic Fibrosis Patient.</title>
        <authorList>
            <person name="Kurbessoian T."/>
            <person name="Crocker A."/>
            <person name="Murante D."/>
            <person name="Hogan D.A."/>
            <person name="Stajich J.E."/>
        </authorList>
    </citation>
    <scope>NUCLEOTIDE SEQUENCE</scope>
    <source>
        <strain evidence="7">Ex8</strain>
    </source>
</reference>
<dbReference type="CDD" id="cd12148">
    <property type="entry name" value="fungal_TF_MHR"/>
    <property type="match status" value="1"/>
</dbReference>
<dbReference type="SMART" id="SM00906">
    <property type="entry name" value="Fungal_trans"/>
    <property type="match status" value="1"/>
</dbReference>
<dbReference type="Gene3D" id="4.10.240.10">
    <property type="entry name" value="Zn(2)-C6 fungal-type DNA-binding domain"/>
    <property type="match status" value="1"/>
</dbReference>
<keyword evidence="1" id="KW-0479">Metal-binding</keyword>
<evidence type="ECO:0000256" key="5">
    <source>
        <dbReference type="ARBA" id="ARBA00023242"/>
    </source>
</evidence>
<evidence type="ECO:0000256" key="4">
    <source>
        <dbReference type="ARBA" id="ARBA00023163"/>
    </source>
</evidence>
<dbReference type="Proteomes" id="UP001161757">
    <property type="component" value="Unassembled WGS sequence"/>
</dbReference>
<dbReference type="GO" id="GO:0003677">
    <property type="term" value="F:DNA binding"/>
    <property type="evidence" value="ECO:0007669"/>
    <property type="project" value="UniProtKB-KW"/>
</dbReference>
<dbReference type="CDD" id="cd00067">
    <property type="entry name" value="GAL4"/>
    <property type="match status" value="1"/>
</dbReference>
<sequence length="625" mass="69031">MMSAPPVKKACDACHRRKVRCTGEQPCNNCGQSNLRCTYLAIPQKKGPKGSRAKVISEIRVTQQKTTTTQSRPRLERFATEPPPLDFNSPPTTPAHIRKPALLSQQTIEHCVDFFFTNMCTTAWILDRQALTELISSRLSTDADVYCLTASLCAFVMVQPGMNLAVGPGNCYKGEPPGNRYGYANMLLEDIKRVRKSIDYISTPTLSSVQISFLLFGCYFTLEKQNVCWFHLREAATLAQMMGMHEESSYLIGDATENKYKRRAYWLLLVTERAYAMERHRPLTLHPTVELPAAEEGAGEEAIISGFLHLIKLFICIDDEFMALWNKAKTRCTAAWFSELQQQLSDALPVELETTENQAADIKITYHWLRMMVWQLSIANGCVSSSSPDASLTFLFPIQVARDMVRDVKNMTLDAMEVHGIGLIEKLFDVACTLTDVISCVPVPLEPEATDETPLNLLSHFLNLISRLRGGASRYLPLLLAKVSETLPSVTPPSGPENITIKQGYAGASDNIPTPVHPNGLPFTMSRETSGVLGIGQWGVVPTQTAPTQQQHVVHNGEGLFAMYSPGTGTQGSDTSMTSSPIPTPPDCHVLSRPMQVHAQTALLPVPRSVPPDMGTVQFENYPGV</sequence>
<gene>
    <name evidence="7" type="ORF">HRR80_007815</name>
</gene>
<dbReference type="SMART" id="SM00066">
    <property type="entry name" value="GAL4"/>
    <property type="match status" value="1"/>
</dbReference>
<keyword evidence="4" id="KW-0804">Transcription</keyword>
<dbReference type="PROSITE" id="PS00463">
    <property type="entry name" value="ZN2_CY6_FUNGAL_1"/>
    <property type="match status" value="1"/>
</dbReference>
<keyword evidence="3" id="KW-0238">DNA-binding</keyword>
<accession>A0AAN6IRN5</accession>
<keyword evidence="2" id="KW-0805">Transcription regulation</keyword>
<dbReference type="InterPro" id="IPR001138">
    <property type="entry name" value="Zn2Cys6_DnaBD"/>
</dbReference>
<organism evidence="7 8">
    <name type="scientific">Exophiala dermatitidis</name>
    <name type="common">Black yeast-like fungus</name>
    <name type="synonym">Wangiella dermatitidis</name>
    <dbReference type="NCBI Taxonomy" id="5970"/>
    <lineage>
        <taxon>Eukaryota</taxon>
        <taxon>Fungi</taxon>
        <taxon>Dikarya</taxon>
        <taxon>Ascomycota</taxon>
        <taxon>Pezizomycotina</taxon>
        <taxon>Eurotiomycetes</taxon>
        <taxon>Chaetothyriomycetidae</taxon>
        <taxon>Chaetothyriales</taxon>
        <taxon>Herpotrichiellaceae</taxon>
        <taxon>Exophiala</taxon>
    </lineage>
</organism>
<dbReference type="Pfam" id="PF04082">
    <property type="entry name" value="Fungal_trans"/>
    <property type="match status" value="1"/>
</dbReference>
<dbReference type="PANTHER" id="PTHR31668">
    <property type="entry name" value="GLUCOSE TRANSPORT TRANSCRIPTION REGULATOR RGT1-RELATED-RELATED"/>
    <property type="match status" value="1"/>
</dbReference>
<dbReference type="InterPro" id="IPR050797">
    <property type="entry name" value="Carb_Metab_Trans_Reg"/>
</dbReference>
<dbReference type="GO" id="GO:0008270">
    <property type="term" value="F:zinc ion binding"/>
    <property type="evidence" value="ECO:0007669"/>
    <property type="project" value="InterPro"/>
</dbReference>
<evidence type="ECO:0000259" key="6">
    <source>
        <dbReference type="PROSITE" id="PS50048"/>
    </source>
</evidence>
<dbReference type="AlphaFoldDB" id="A0AAN6IRN5"/>
<dbReference type="PANTHER" id="PTHR31668:SF20">
    <property type="entry name" value="ZN(II)2CYS6 TRANSCRIPTION FACTOR (EUROFUNG)"/>
    <property type="match status" value="1"/>
</dbReference>
<evidence type="ECO:0000313" key="7">
    <source>
        <dbReference type="EMBL" id="KAJ8988037.1"/>
    </source>
</evidence>
<evidence type="ECO:0000256" key="2">
    <source>
        <dbReference type="ARBA" id="ARBA00023015"/>
    </source>
</evidence>
<dbReference type="SUPFAM" id="SSF57701">
    <property type="entry name" value="Zn2/Cys6 DNA-binding domain"/>
    <property type="match status" value="1"/>
</dbReference>
<evidence type="ECO:0000256" key="1">
    <source>
        <dbReference type="ARBA" id="ARBA00022723"/>
    </source>
</evidence>
<dbReference type="GO" id="GO:0000981">
    <property type="term" value="F:DNA-binding transcription factor activity, RNA polymerase II-specific"/>
    <property type="evidence" value="ECO:0007669"/>
    <property type="project" value="InterPro"/>
</dbReference>
<comment type="caution">
    <text evidence="7">The sequence shown here is derived from an EMBL/GenBank/DDBJ whole genome shotgun (WGS) entry which is preliminary data.</text>
</comment>
<evidence type="ECO:0000313" key="8">
    <source>
        <dbReference type="Proteomes" id="UP001161757"/>
    </source>
</evidence>
<name>A0AAN6IRN5_EXODE</name>
<dbReference type="EMBL" id="JAJGCB010000020">
    <property type="protein sequence ID" value="KAJ8988037.1"/>
    <property type="molecule type" value="Genomic_DNA"/>
</dbReference>
<dbReference type="InterPro" id="IPR007219">
    <property type="entry name" value="XnlR_reg_dom"/>
</dbReference>
<dbReference type="Pfam" id="PF00172">
    <property type="entry name" value="Zn_clus"/>
    <property type="match status" value="1"/>
</dbReference>
<protein>
    <recommendedName>
        <fullName evidence="6">Zn(2)-C6 fungal-type domain-containing protein</fullName>
    </recommendedName>
</protein>
<proteinExistence type="predicted"/>
<keyword evidence="5" id="KW-0539">Nucleus</keyword>